<evidence type="ECO:0008006" key="2">
    <source>
        <dbReference type="Google" id="ProtNLM"/>
    </source>
</evidence>
<name>A0A0F9QUL5_9ZZZZ</name>
<protein>
    <recommendedName>
        <fullName evidence="2">GINS subunit domain-containing protein</fullName>
    </recommendedName>
</protein>
<dbReference type="AlphaFoldDB" id="A0A0F9QUL5"/>
<gene>
    <name evidence="1" type="ORF">LCGC14_0657590</name>
</gene>
<accession>A0A0F9QUL5</accession>
<organism evidence="1">
    <name type="scientific">marine sediment metagenome</name>
    <dbReference type="NCBI Taxonomy" id="412755"/>
    <lineage>
        <taxon>unclassified sequences</taxon>
        <taxon>metagenomes</taxon>
        <taxon>ecological metagenomes</taxon>
    </lineage>
</organism>
<proteinExistence type="predicted"/>
<comment type="caution">
    <text evidence="1">The sequence shown here is derived from an EMBL/GenBank/DDBJ whole genome shotgun (WGS) entry which is preliminary data.</text>
</comment>
<reference evidence="1" key="1">
    <citation type="journal article" date="2015" name="Nature">
        <title>Complex archaea that bridge the gap between prokaryotes and eukaryotes.</title>
        <authorList>
            <person name="Spang A."/>
            <person name="Saw J.H."/>
            <person name="Jorgensen S.L."/>
            <person name="Zaremba-Niedzwiedzka K."/>
            <person name="Martijn J."/>
            <person name="Lind A.E."/>
            <person name="van Eijk R."/>
            <person name="Schleper C."/>
            <person name="Guy L."/>
            <person name="Ettema T.J."/>
        </authorList>
    </citation>
    <scope>NUCLEOTIDE SEQUENCE</scope>
</reference>
<evidence type="ECO:0000313" key="1">
    <source>
        <dbReference type="EMBL" id="KKN47975.1"/>
    </source>
</evidence>
<dbReference type="EMBL" id="LAZR01001247">
    <property type="protein sequence ID" value="KKN47975.1"/>
    <property type="molecule type" value="Genomic_DNA"/>
</dbReference>
<sequence length="189" mass="22512">MRNILETIEEPLTISLERINFMFQNEKITCVCIKNHEGFRLIGEFFGPFEIGKKYKLMLFSAIPFVINDILEIISSEKCDNIDVQRYAIKERDDQKLIQPEDIFFLNKIKEFRQLMEIDIEKKKKPQINLDRYSSFSSSIVDLRMLKLLKLAKTELSLNDERLLTFPEKKLFALLNSFIKQWRNFFITS</sequence>